<dbReference type="Proteomes" id="UP000326759">
    <property type="component" value="Unassembled WGS sequence"/>
</dbReference>
<feature type="domain" description="Mediator of RNA polymerase II transcription subunit 14 RM3" evidence="12">
    <location>
        <begin position="341"/>
        <end position="442"/>
    </location>
</feature>
<accession>A0A5N5TFF9</accession>
<evidence type="ECO:0000259" key="10">
    <source>
        <dbReference type="Pfam" id="PF08638"/>
    </source>
</evidence>
<dbReference type="InterPro" id="IPR013947">
    <property type="entry name" value="Mediator_Med14"/>
</dbReference>
<keyword evidence="4 9" id="KW-0805">Transcription regulation</keyword>
<keyword evidence="14" id="KW-1185">Reference proteome</keyword>
<protein>
    <recommendedName>
        <fullName evidence="3 9">Mediator of RNA polymerase II transcription subunit 14</fullName>
    </recommendedName>
    <alternativeName>
        <fullName evidence="8 9">Mediator complex subunit 14</fullName>
    </alternativeName>
</protein>
<evidence type="ECO:0000256" key="3">
    <source>
        <dbReference type="ARBA" id="ARBA00019619"/>
    </source>
</evidence>
<evidence type="ECO:0000256" key="4">
    <source>
        <dbReference type="ARBA" id="ARBA00023015"/>
    </source>
</evidence>
<feature type="domain" description="Mediator complex subunit MED14 N-terminal" evidence="10">
    <location>
        <begin position="22"/>
        <end position="187"/>
    </location>
</feature>
<evidence type="ECO:0000256" key="5">
    <source>
        <dbReference type="ARBA" id="ARBA00023159"/>
    </source>
</evidence>
<evidence type="ECO:0000313" key="13">
    <source>
        <dbReference type="EMBL" id="KAB7504808.1"/>
    </source>
</evidence>
<dbReference type="PANTHER" id="PTHR12809">
    <property type="entry name" value="MEDIATOR COMPLEX SUBUNIT"/>
    <property type="match status" value="1"/>
</dbReference>
<proteinExistence type="inferred from homology"/>
<organism evidence="13 14">
    <name type="scientific">Armadillidium nasatum</name>
    <dbReference type="NCBI Taxonomy" id="96803"/>
    <lineage>
        <taxon>Eukaryota</taxon>
        <taxon>Metazoa</taxon>
        <taxon>Ecdysozoa</taxon>
        <taxon>Arthropoda</taxon>
        <taxon>Crustacea</taxon>
        <taxon>Multicrustacea</taxon>
        <taxon>Malacostraca</taxon>
        <taxon>Eumalacostraca</taxon>
        <taxon>Peracarida</taxon>
        <taxon>Isopoda</taxon>
        <taxon>Oniscidea</taxon>
        <taxon>Crinocheta</taxon>
        <taxon>Armadillidiidae</taxon>
        <taxon>Armadillidium</taxon>
    </lineage>
</organism>
<dbReference type="PANTHER" id="PTHR12809:SF2">
    <property type="entry name" value="MEDIATOR OF RNA POLYMERASE II TRANSCRIPTION SUBUNIT 14"/>
    <property type="match status" value="1"/>
</dbReference>
<evidence type="ECO:0000313" key="14">
    <source>
        <dbReference type="Proteomes" id="UP000326759"/>
    </source>
</evidence>
<evidence type="ECO:0000256" key="8">
    <source>
        <dbReference type="ARBA" id="ARBA00032007"/>
    </source>
</evidence>
<keyword evidence="6 9" id="KW-0804">Transcription</keyword>
<dbReference type="GO" id="GO:0003712">
    <property type="term" value="F:transcription coregulator activity"/>
    <property type="evidence" value="ECO:0007669"/>
    <property type="project" value="UniProtKB-UniRule"/>
</dbReference>
<keyword evidence="5 9" id="KW-0010">Activator</keyword>
<evidence type="ECO:0000256" key="2">
    <source>
        <dbReference type="ARBA" id="ARBA00007813"/>
    </source>
</evidence>
<comment type="subcellular location">
    <subcellularLocation>
        <location evidence="1 9">Nucleus</location>
    </subcellularLocation>
</comment>
<evidence type="ECO:0000256" key="7">
    <source>
        <dbReference type="ARBA" id="ARBA00023242"/>
    </source>
</evidence>
<dbReference type="InterPro" id="IPR055122">
    <property type="entry name" value="Med14_N"/>
</dbReference>
<evidence type="ECO:0000256" key="6">
    <source>
        <dbReference type="ARBA" id="ARBA00023163"/>
    </source>
</evidence>
<dbReference type="GO" id="GO:0016592">
    <property type="term" value="C:mediator complex"/>
    <property type="evidence" value="ECO:0007669"/>
    <property type="project" value="UniProtKB-UniRule"/>
</dbReference>
<dbReference type="OrthoDB" id="205099at2759"/>
<comment type="caution">
    <text evidence="13">The sequence shown here is derived from an EMBL/GenBank/DDBJ whole genome shotgun (WGS) entry which is preliminary data.</text>
</comment>
<feature type="domain" description="Mediator of RNA polymerase II transcription subunit 14 RM2" evidence="11">
    <location>
        <begin position="258"/>
        <end position="338"/>
    </location>
</feature>
<dbReference type="GO" id="GO:0070847">
    <property type="term" value="C:core mediator complex"/>
    <property type="evidence" value="ECO:0007669"/>
    <property type="project" value="TreeGrafter"/>
</dbReference>
<evidence type="ECO:0000256" key="1">
    <source>
        <dbReference type="ARBA" id="ARBA00004123"/>
    </source>
</evidence>
<comment type="function">
    <text evidence="9">Component of the Mediator complex, a coactivator involved in the regulated transcription of nearly all RNA polymerase II-dependent genes. Mediator functions as a bridge to convey information from gene-specific regulatory proteins to the basal RNA polymerase II transcription machinery. Mediator is recruited to promoters by direct interactions with regulatory proteins and serves as a scaffold for the assembly of a functional preinitiation complex with RNA polymerase II and the general transcription factors.</text>
</comment>
<dbReference type="EMBL" id="SEYY01002306">
    <property type="protein sequence ID" value="KAB7504808.1"/>
    <property type="molecule type" value="Genomic_DNA"/>
</dbReference>
<evidence type="ECO:0000259" key="11">
    <source>
        <dbReference type="Pfam" id="PF22981"/>
    </source>
</evidence>
<reference evidence="13 14" key="1">
    <citation type="journal article" date="2019" name="PLoS Biol.">
        <title>Sex chromosomes control vertical transmission of feminizing Wolbachia symbionts in an isopod.</title>
        <authorList>
            <person name="Becking T."/>
            <person name="Chebbi M.A."/>
            <person name="Giraud I."/>
            <person name="Moumen B."/>
            <person name="Laverre T."/>
            <person name="Caubet Y."/>
            <person name="Peccoud J."/>
            <person name="Gilbert C."/>
            <person name="Cordaux R."/>
        </authorList>
    </citation>
    <scope>NUCLEOTIDE SEQUENCE [LARGE SCALE GENOMIC DNA]</scope>
    <source>
        <strain evidence="13">ANa2</strain>
        <tissue evidence="13">Whole body excluding digestive tract and cuticle</tissue>
    </source>
</reference>
<dbReference type="Pfam" id="PF22981">
    <property type="entry name" value="RM2_Med14"/>
    <property type="match status" value="1"/>
</dbReference>
<comment type="similarity">
    <text evidence="2 9">Belongs to the Mediator complex subunit 14 family.</text>
</comment>
<dbReference type="InterPro" id="IPR055113">
    <property type="entry name" value="Med14_RM2"/>
</dbReference>
<evidence type="ECO:0000259" key="12">
    <source>
        <dbReference type="Pfam" id="PF25065"/>
    </source>
</evidence>
<gene>
    <name evidence="13" type="primary">MED14</name>
    <name evidence="13" type="ORF">Anas_09211</name>
</gene>
<dbReference type="GO" id="GO:0006357">
    <property type="term" value="P:regulation of transcription by RNA polymerase II"/>
    <property type="evidence" value="ECO:0007669"/>
    <property type="project" value="InterPro"/>
</dbReference>
<name>A0A5N5TFF9_9CRUS</name>
<dbReference type="Pfam" id="PF08638">
    <property type="entry name" value="Med14"/>
    <property type="match status" value="1"/>
</dbReference>
<evidence type="ECO:0000256" key="9">
    <source>
        <dbReference type="RuleBase" id="RU365082"/>
    </source>
</evidence>
<dbReference type="InterPro" id="IPR056879">
    <property type="entry name" value="RM3_Med14"/>
</dbReference>
<comment type="subunit">
    <text evidence="9">Component of the Mediator complex.</text>
</comment>
<dbReference type="AlphaFoldDB" id="A0A5N5TFF9"/>
<keyword evidence="7 9" id="KW-0539">Nucleus</keyword>
<sequence length="451" mass="51519">MGGQMGTISLGHIRISPIWPEILPRKSDLEKKIDIAQFAQRTRQLYVRLLALVKWAASASKVDKCCHITNFLEKQNSLIIDTADKLFHMTKENLVNARLPHFHIPAAVETLTTGSYNRLPLTVRQRILPPEPMTLSEKRQTLSKLEQIVQHRLVTTELPPQMRTTKIENGSVRFTVDYEFEVSLTLMSDSPTEPWRLLEVDINCWVYSSVGSVTPSRQSKPTFRSIYSSTFLLPVIAARGSLCPDAEEELYLILQLLEDRLDCHIRVEEYLQGKSLTLTYWRELMHRDPNAQLGYRLTVQVDPFSSLTSPYASPHPDSWKQVSSEAVIAERAIRSDKLSIERLIVHTIYLRTKSRLYDVKQELDAKLGDGEKCQLNGSPAVLHVPILQPCFRSDQLLITVDTHTGVLLAHVPQYENFQRMSELQNSLNTDKAKLDELLSELRHPTYILVSI</sequence>
<dbReference type="Pfam" id="PF25065">
    <property type="entry name" value="RM3_Med14"/>
    <property type="match status" value="1"/>
</dbReference>